<name>A0A845A4B9_9SPHN</name>
<keyword evidence="3" id="KW-1185">Reference proteome</keyword>
<reference evidence="2 3" key="1">
    <citation type="submission" date="2019-12" db="EMBL/GenBank/DDBJ databases">
        <title>Genomic-based taxomic classification of the family Erythrobacteraceae.</title>
        <authorList>
            <person name="Xu L."/>
        </authorList>
    </citation>
    <scope>NUCLEOTIDE SEQUENCE [LARGE SCALE GENOMIC DNA]</scope>
    <source>
        <strain evidence="2 3">RC4-10-4</strain>
    </source>
</reference>
<comment type="caution">
    <text evidence="2">The sequence shown here is derived from an EMBL/GenBank/DDBJ whole genome shotgun (WGS) entry which is preliminary data.</text>
</comment>
<evidence type="ECO:0000256" key="1">
    <source>
        <dbReference type="SAM" id="MobiDB-lite"/>
    </source>
</evidence>
<accession>A0A845A4B9</accession>
<organism evidence="2 3">
    <name type="scientific">Aurantiacibacter arachoides</name>
    <dbReference type="NCBI Taxonomy" id="1850444"/>
    <lineage>
        <taxon>Bacteria</taxon>
        <taxon>Pseudomonadati</taxon>
        <taxon>Pseudomonadota</taxon>
        <taxon>Alphaproteobacteria</taxon>
        <taxon>Sphingomonadales</taxon>
        <taxon>Erythrobacteraceae</taxon>
        <taxon>Aurantiacibacter</taxon>
    </lineage>
</organism>
<feature type="region of interest" description="Disordered" evidence="1">
    <location>
        <begin position="163"/>
        <end position="184"/>
    </location>
</feature>
<evidence type="ECO:0000313" key="2">
    <source>
        <dbReference type="EMBL" id="MXO94272.1"/>
    </source>
</evidence>
<dbReference type="EMBL" id="WTYH01000001">
    <property type="protein sequence ID" value="MXO94272.1"/>
    <property type="molecule type" value="Genomic_DNA"/>
</dbReference>
<dbReference type="RefSeq" id="WP_131453509.1">
    <property type="nucleotide sequence ID" value="NZ_BMJK01000002.1"/>
</dbReference>
<gene>
    <name evidence="2" type="ORF">GRI62_11765</name>
</gene>
<proteinExistence type="predicted"/>
<sequence length="184" mass="20005">MSKTIAKASANAELEAKREYRLANDGKRGGYKHLTPEQVEDALEMIRCGRMMAEVTAKLGVSKGALASRAATNPEFAKQLHEARAIGAWMIAEYGHAALMGVEGFTTGSVERDKAISASCWKWAKHLNQQVFGDKVEVNQTTLTLSINRSGMTPTTTVTTTIATDDQGRLSGSDSDEFDDFEDD</sequence>
<dbReference type="Proteomes" id="UP000460626">
    <property type="component" value="Unassembled WGS sequence"/>
</dbReference>
<dbReference type="AlphaFoldDB" id="A0A845A4B9"/>
<protein>
    <submittedName>
        <fullName evidence="2">Uncharacterized protein</fullName>
    </submittedName>
</protein>
<feature type="compositionally biased region" description="Acidic residues" evidence="1">
    <location>
        <begin position="174"/>
        <end position="184"/>
    </location>
</feature>
<evidence type="ECO:0000313" key="3">
    <source>
        <dbReference type="Proteomes" id="UP000460626"/>
    </source>
</evidence>